<dbReference type="InterPro" id="IPR000160">
    <property type="entry name" value="GGDEF_dom"/>
</dbReference>
<dbReference type="PANTHER" id="PTHR45138:SF2">
    <property type="entry name" value="DIGUANYLATE CYCLASE VDCA"/>
    <property type="match status" value="1"/>
</dbReference>
<dbReference type="GO" id="GO:0043709">
    <property type="term" value="P:cell adhesion involved in single-species biofilm formation"/>
    <property type="evidence" value="ECO:0007669"/>
    <property type="project" value="TreeGrafter"/>
</dbReference>
<organism evidence="4 5">
    <name type="scientific">Sphaerotilus hippei</name>
    <dbReference type="NCBI Taxonomy" id="744406"/>
    <lineage>
        <taxon>Bacteria</taxon>
        <taxon>Pseudomonadati</taxon>
        <taxon>Pseudomonadota</taxon>
        <taxon>Betaproteobacteria</taxon>
        <taxon>Burkholderiales</taxon>
        <taxon>Sphaerotilaceae</taxon>
        <taxon>Sphaerotilus</taxon>
    </lineage>
</organism>
<dbReference type="GO" id="GO:0052621">
    <property type="term" value="F:diguanylate cyclase activity"/>
    <property type="evidence" value="ECO:0007669"/>
    <property type="project" value="UniProtKB-EC"/>
</dbReference>
<dbReference type="InterPro" id="IPR050469">
    <property type="entry name" value="Diguanylate_Cyclase"/>
</dbReference>
<keyword evidence="2" id="KW-0175">Coiled coil</keyword>
<sequence length="343" mass="37747">MRYEHSIERSTELLRAALPLMSRQQSALHPISYAVWYEYVCGGNPSLREAVDAQLAQHQALDEVRTRELFTRHIAEIDPGTAQRVSDGFSRVLTGMAESAALAGDQTARFGDSLSRLSADLLVEHDPGSTLLALQDSTRDMQSAMARLQQRLAESQREILQLRDEVRQARQDSLIDSLTGLANRRAFDERMQQWAGGDGPPHAGADPHAFLMLADIDHFKRVNDTYGHAFGDQVIKAVAQVLQQFMPGGGLAARIGGEEFALLMPAADAQQARDLAEQVRRRIAGSRIRRQGRADEAIERITVSLGLTRCRPGDSAAAVIDRADQALYQSKQGGRDRVTLLAA</sequence>
<dbReference type="Gene3D" id="3.30.70.270">
    <property type="match status" value="1"/>
</dbReference>
<dbReference type="InterPro" id="IPR043128">
    <property type="entry name" value="Rev_trsase/Diguanyl_cyclase"/>
</dbReference>
<dbReference type="FunFam" id="3.30.70.270:FF:000001">
    <property type="entry name" value="Diguanylate cyclase domain protein"/>
    <property type="match status" value="1"/>
</dbReference>
<evidence type="ECO:0000313" key="5">
    <source>
        <dbReference type="Proteomes" id="UP000247811"/>
    </source>
</evidence>
<dbReference type="Pfam" id="PF00990">
    <property type="entry name" value="GGDEF"/>
    <property type="match status" value="1"/>
</dbReference>
<protein>
    <recommendedName>
        <fullName evidence="1">diguanylate cyclase</fullName>
        <ecNumber evidence="1">2.7.7.65</ecNumber>
    </recommendedName>
</protein>
<dbReference type="CDD" id="cd01949">
    <property type="entry name" value="GGDEF"/>
    <property type="match status" value="1"/>
</dbReference>
<dbReference type="Proteomes" id="UP000247811">
    <property type="component" value="Unassembled WGS sequence"/>
</dbReference>
<evidence type="ECO:0000256" key="1">
    <source>
        <dbReference type="ARBA" id="ARBA00012528"/>
    </source>
</evidence>
<evidence type="ECO:0000259" key="3">
    <source>
        <dbReference type="PROSITE" id="PS50887"/>
    </source>
</evidence>
<accession>A0A318GY81</accession>
<keyword evidence="5" id="KW-1185">Reference proteome</keyword>
<dbReference type="SUPFAM" id="SSF55073">
    <property type="entry name" value="Nucleotide cyclase"/>
    <property type="match status" value="1"/>
</dbReference>
<dbReference type="RefSeq" id="WP_110402042.1">
    <property type="nucleotide sequence ID" value="NZ_QJJS01000019.1"/>
</dbReference>
<proteinExistence type="predicted"/>
<dbReference type="PROSITE" id="PS50887">
    <property type="entry name" value="GGDEF"/>
    <property type="match status" value="1"/>
</dbReference>
<dbReference type="SMART" id="SM00267">
    <property type="entry name" value="GGDEF"/>
    <property type="match status" value="1"/>
</dbReference>
<dbReference type="OrthoDB" id="9813903at2"/>
<feature type="coiled-coil region" evidence="2">
    <location>
        <begin position="138"/>
        <end position="172"/>
    </location>
</feature>
<evidence type="ECO:0000313" key="4">
    <source>
        <dbReference type="EMBL" id="PXW93560.1"/>
    </source>
</evidence>
<dbReference type="GO" id="GO:0005886">
    <property type="term" value="C:plasma membrane"/>
    <property type="evidence" value="ECO:0007669"/>
    <property type="project" value="TreeGrafter"/>
</dbReference>
<dbReference type="InterPro" id="IPR029787">
    <property type="entry name" value="Nucleotide_cyclase"/>
</dbReference>
<dbReference type="EMBL" id="QJJS01000019">
    <property type="protein sequence ID" value="PXW93560.1"/>
    <property type="molecule type" value="Genomic_DNA"/>
</dbReference>
<dbReference type="GO" id="GO:1902201">
    <property type="term" value="P:negative regulation of bacterial-type flagellum-dependent cell motility"/>
    <property type="evidence" value="ECO:0007669"/>
    <property type="project" value="TreeGrafter"/>
</dbReference>
<reference evidence="4 5" key="1">
    <citation type="submission" date="2018-05" db="EMBL/GenBank/DDBJ databases">
        <title>Genomic Encyclopedia of Type Strains, Phase IV (KMG-IV): sequencing the most valuable type-strain genomes for metagenomic binning, comparative biology and taxonomic classification.</title>
        <authorList>
            <person name="Goeker M."/>
        </authorList>
    </citation>
    <scope>NUCLEOTIDE SEQUENCE [LARGE SCALE GENOMIC DNA]</scope>
    <source>
        <strain evidence="4 5">DSM 566</strain>
    </source>
</reference>
<gene>
    <name evidence="4" type="ORF">C7444_11971</name>
</gene>
<name>A0A318GY81_9BURK</name>
<dbReference type="EC" id="2.7.7.65" evidence="1"/>
<dbReference type="AlphaFoldDB" id="A0A318GY81"/>
<dbReference type="PANTHER" id="PTHR45138">
    <property type="entry name" value="REGULATORY COMPONENTS OF SENSORY TRANSDUCTION SYSTEM"/>
    <property type="match status" value="1"/>
</dbReference>
<comment type="caution">
    <text evidence="4">The sequence shown here is derived from an EMBL/GenBank/DDBJ whole genome shotgun (WGS) entry which is preliminary data.</text>
</comment>
<dbReference type="NCBIfam" id="TIGR00254">
    <property type="entry name" value="GGDEF"/>
    <property type="match status" value="1"/>
</dbReference>
<evidence type="ECO:0000256" key="2">
    <source>
        <dbReference type="SAM" id="Coils"/>
    </source>
</evidence>
<feature type="domain" description="GGDEF" evidence="3">
    <location>
        <begin position="207"/>
        <end position="343"/>
    </location>
</feature>